<proteinExistence type="predicted"/>
<name>A0A143QT46_RHOFA</name>
<organism evidence="1 2">
    <name type="scientific">Rhodococcoides fascians</name>
    <name type="common">Rhodococcus fascians</name>
    <dbReference type="NCBI Taxonomy" id="1828"/>
    <lineage>
        <taxon>Bacteria</taxon>
        <taxon>Bacillati</taxon>
        <taxon>Actinomycetota</taxon>
        <taxon>Actinomycetes</taxon>
        <taxon>Mycobacteriales</taxon>
        <taxon>Nocardiaceae</taxon>
        <taxon>Rhodococcoides</taxon>
    </lineage>
</organism>
<sequence>MTIQGLNQAQALAFFEETTSARNLIAYALKVLRTRELGDEVRDPIFTMLSVGVEKMYKLTLGVSALNSTGAWPSAKATKAWGHQISSMHDAIVSDLLNRCAGNGPYVHGLVKEVTSDQLVRPVIDALDSYGRRGRFYHLDELGASTQSGASPRQAWRAIEGAAMKDGVVSELTRKAMENRDDSDLWARHHSAIHQRVALAVDHMQLMIAGSGRSGLLGDAGRALGLEVHQPV</sequence>
<dbReference type="KEGG" id="rhs:A3Q41_04925"/>
<geneLocation type="plasmid" evidence="1 2">
    <name>unnamed1</name>
</geneLocation>
<dbReference type="RefSeq" id="WP_063216956.1">
    <property type="nucleotide sequence ID" value="NZ_CP015221.1"/>
</dbReference>
<gene>
    <name evidence="1" type="ORF">A3Q41_04925</name>
</gene>
<reference evidence="2" key="2">
    <citation type="submission" date="2016-04" db="EMBL/GenBank/DDBJ databases">
        <title>Complete Genome and Plasmid Sequences for Rhodococcus fascians D188 and Draft Sequences for Rhodococcus spp. Isolates PBTS 1 and PBTS 2.</title>
        <authorList>
            <person name="Stamer R."/>
            <person name="Vereecke D."/>
            <person name="Zhang Y."/>
            <person name="Schilkey F."/>
            <person name="Devitt N."/>
            <person name="Randall J."/>
        </authorList>
    </citation>
    <scope>NUCLEOTIDE SEQUENCE [LARGE SCALE GENOMIC DNA]</scope>
    <source>
        <strain evidence="2">PBTS2</strain>
        <plasmid evidence="2">unnamed1</plasmid>
    </source>
</reference>
<evidence type="ECO:0000313" key="2">
    <source>
        <dbReference type="Proteomes" id="UP000076038"/>
    </source>
</evidence>
<dbReference type="Proteomes" id="UP000076038">
    <property type="component" value="Plasmid unnamed1"/>
</dbReference>
<reference evidence="1 2" key="1">
    <citation type="journal article" date="2016" name="Genome Announc.">
        <title>Complete Genome and Plasmid Sequences for Rhodococcus fascians D188 and Draft Sequences for Rhodococcus Isolates PBTS 1 and PBTS 2.</title>
        <authorList>
            <person name="Stamler R.A."/>
            <person name="Vereecke D."/>
            <person name="Zhang Y."/>
            <person name="Schilkey F."/>
            <person name="Devitt N."/>
            <person name="Randall J.J."/>
        </authorList>
    </citation>
    <scope>NUCLEOTIDE SEQUENCE [LARGE SCALE GENOMIC DNA]</scope>
    <source>
        <strain evidence="1 2">PBTS2</strain>
        <plasmid evidence="1">unnamed1</plasmid>
    </source>
</reference>
<dbReference type="PATRIC" id="fig|1653479.3.peg.4989"/>
<accession>A0A143QT46</accession>
<keyword evidence="2" id="KW-1185">Reference proteome</keyword>
<dbReference type="EMBL" id="CP015221">
    <property type="protein sequence ID" value="AMY26180.1"/>
    <property type="molecule type" value="Genomic_DNA"/>
</dbReference>
<protein>
    <submittedName>
        <fullName evidence="1">Uncharacterized protein</fullName>
    </submittedName>
</protein>
<evidence type="ECO:0000313" key="1">
    <source>
        <dbReference type="EMBL" id="AMY26180.1"/>
    </source>
</evidence>
<keyword evidence="1" id="KW-0614">Plasmid</keyword>
<dbReference type="AlphaFoldDB" id="A0A143QT46"/>
<dbReference type="OrthoDB" id="3265421at2"/>